<dbReference type="EMBL" id="CM042049">
    <property type="protein sequence ID" value="KAI3747991.1"/>
    <property type="molecule type" value="Genomic_DNA"/>
</dbReference>
<organism evidence="1 2">
    <name type="scientific">Arctium lappa</name>
    <name type="common">Greater burdock</name>
    <name type="synonym">Lappa major</name>
    <dbReference type="NCBI Taxonomy" id="4217"/>
    <lineage>
        <taxon>Eukaryota</taxon>
        <taxon>Viridiplantae</taxon>
        <taxon>Streptophyta</taxon>
        <taxon>Embryophyta</taxon>
        <taxon>Tracheophyta</taxon>
        <taxon>Spermatophyta</taxon>
        <taxon>Magnoliopsida</taxon>
        <taxon>eudicotyledons</taxon>
        <taxon>Gunneridae</taxon>
        <taxon>Pentapetalae</taxon>
        <taxon>asterids</taxon>
        <taxon>campanulids</taxon>
        <taxon>Asterales</taxon>
        <taxon>Asteraceae</taxon>
        <taxon>Carduoideae</taxon>
        <taxon>Cardueae</taxon>
        <taxon>Arctiinae</taxon>
        <taxon>Arctium</taxon>
    </lineage>
</organism>
<evidence type="ECO:0000313" key="1">
    <source>
        <dbReference type="EMBL" id="KAI3747991.1"/>
    </source>
</evidence>
<proteinExistence type="predicted"/>
<comment type="caution">
    <text evidence="1">The sequence shown here is derived from an EMBL/GenBank/DDBJ whole genome shotgun (WGS) entry which is preliminary data.</text>
</comment>
<accession>A0ACB9DND0</accession>
<dbReference type="Proteomes" id="UP001055879">
    <property type="component" value="Linkage Group LG03"/>
</dbReference>
<gene>
    <name evidence="1" type="ORF">L6452_10788</name>
</gene>
<reference evidence="1 2" key="2">
    <citation type="journal article" date="2022" name="Mol. Ecol. Resour.">
        <title>The genomes of chicory, endive, great burdock and yacon provide insights into Asteraceae paleo-polyploidization history and plant inulin production.</title>
        <authorList>
            <person name="Fan W."/>
            <person name="Wang S."/>
            <person name="Wang H."/>
            <person name="Wang A."/>
            <person name="Jiang F."/>
            <person name="Liu H."/>
            <person name="Zhao H."/>
            <person name="Xu D."/>
            <person name="Zhang Y."/>
        </authorList>
    </citation>
    <scope>NUCLEOTIDE SEQUENCE [LARGE SCALE GENOMIC DNA]</scope>
    <source>
        <strain evidence="2">cv. Niubang</strain>
    </source>
</reference>
<protein>
    <submittedName>
        <fullName evidence="1">Uncharacterized protein</fullName>
    </submittedName>
</protein>
<reference evidence="2" key="1">
    <citation type="journal article" date="2022" name="Mol. Ecol. Resour.">
        <title>The genomes of chicory, endive, great burdock and yacon provide insights into Asteraceae palaeo-polyploidization history and plant inulin production.</title>
        <authorList>
            <person name="Fan W."/>
            <person name="Wang S."/>
            <person name="Wang H."/>
            <person name="Wang A."/>
            <person name="Jiang F."/>
            <person name="Liu H."/>
            <person name="Zhao H."/>
            <person name="Xu D."/>
            <person name="Zhang Y."/>
        </authorList>
    </citation>
    <scope>NUCLEOTIDE SEQUENCE [LARGE SCALE GENOMIC DNA]</scope>
    <source>
        <strain evidence="2">cv. Niubang</strain>
    </source>
</reference>
<name>A0ACB9DND0_ARCLA</name>
<evidence type="ECO:0000313" key="2">
    <source>
        <dbReference type="Proteomes" id="UP001055879"/>
    </source>
</evidence>
<keyword evidence="2" id="KW-1185">Reference proteome</keyword>
<sequence length="349" mass="39022">MSERFRLKKNRLRLCIPVERNLLLLRRPTPPPPPPIEFRNRSFFRKMQPTNPILSDLYAHQRHNPTSQYYSHFPPQNPNPYPLHLHRHVQIEPQFSSNAINPDPPGSDTYFTSYSVNHAGGAYNAHHASGVTYSQTIGVAPPPAYAADMLVQNWPSEESVQQYGNTLYATVGTVPQHGLQQLPSAIPTPSSWTNPTVPPHGAWKKLPKKTKIAQSAWCEICKIECNTKDVLYQHKLGKKHLKNLEKLNSVASVATTSFTPHVHLAVPSIPIIGPLENPKSGISVPKKKKAETPEDLEMKRRKVLEGGAAANAVRTCRICNVICNSDTVFRFHLAGQKHSSMLKKLQGMV</sequence>